<evidence type="ECO:0000259" key="1">
    <source>
        <dbReference type="Pfam" id="PF04937"/>
    </source>
</evidence>
<proteinExistence type="predicted"/>
<dbReference type="InterPro" id="IPR012337">
    <property type="entry name" value="RNaseH-like_sf"/>
</dbReference>
<evidence type="ECO:0000313" key="3">
    <source>
        <dbReference type="Proteomes" id="UP000826656"/>
    </source>
</evidence>
<dbReference type="Proteomes" id="UP000826656">
    <property type="component" value="Unassembled WGS sequence"/>
</dbReference>
<name>A0ABQ7UYB2_SOLTU</name>
<organism evidence="2 3">
    <name type="scientific">Solanum tuberosum</name>
    <name type="common">Potato</name>
    <dbReference type="NCBI Taxonomy" id="4113"/>
    <lineage>
        <taxon>Eukaryota</taxon>
        <taxon>Viridiplantae</taxon>
        <taxon>Streptophyta</taxon>
        <taxon>Embryophyta</taxon>
        <taxon>Tracheophyta</taxon>
        <taxon>Spermatophyta</taxon>
        <taxon>Magnoliopsida</taxon>
        <taxon>eudicotyledons</taxon>
        <taxon>Gunneridae</taxon>
        <taxon>Pentapetalae</taxon>
        <taxon>asterids</taxon>
        <taxon>lamiids</taxon>
        <taxon>Solanales</taxon>
        <taxon>Solanaceae</taxon>
        <taxon>Solanoideae</taxon>
        <taxon>Solaneae</taxon>
        <taxon>Solanum</taxon>
    </lineage>
</organism>
<comment type="caution">
    <text evidence="2">The sequence shown here is derived from an EMBL/GenBank/DDBJ whole genome shotgun (WGS) entry which is preliminary data.</text>
</comment>
<gene>
    <name evidence="2" type="ORF">KY290_026010</name>
</gene>
<dbReference type="Pfam" id="PF04937">
    <property type="entry name" value="DUF659"/>
    <property type="match status" value="1"/>
</dbReference>
<dbReference type="EMBL" id="JAIVGD010000018">
    <property type="protein sequence ID" value="KAH0755740.1"/>
    <property type="molecule type" value="Genomic_DNA"/>
</dbReference>
<reference evidence="2 3" key="1">
    <citation type="journal article" date="2021" name="bioRxiv">
        <title>Chromosome-scale and haplotype-resolved genome assembly of a tetraploid potato cultivar.</title>
        <authorList>
            <person name="Sun H."/>
            <person name="Jiao W.-B."/>
            <person name="Krause K."/>
            <person name="Campoy J.A."/>
            <person name="Goel M."/>
            <person name="Folz-Donahue K."/>
            <person name="Kukat C."/>
            <person name="Huettel B."/>
            <person name="Schneeberger K."/>
        </authorList>
    </citation>
    <scope>NUCLEOTIDE SEQUENCE [LARGE SCALE GENOMIC DNA]</scope>
    <source>
        <strain evidence="2">SolTubOtavaFocal</strain>
        <tissue evidence="2">Leaves</tissue>
    </source>
</reference>
<evidence type="ECO:0000313" key="2">
    <source>
        <dbReference type="EMBL" id="KAH0755740.1"/>
    </source>
</evidence>
<sequence length="173" mass="19629">MTTERRKKTRCCEAIDVAFFLKFFASCDLFFFATAAQLSNESTDSTIMYNLVESTIIERIGSENVVQIVTSNASENVKAGSMMMGAYLHIYCTPYAAHYINLIFDDIFKINPYASVVKKAVKSILTYEKIHQSKKFGEIGQDMISNGILTFESYVQTTEKLEKSSPLNRMDFK</sequence>
<accession>A0ABQ7UYB2</accession>
<keyword evidence="3" id="KW-1185">Reference proteome</keyword>
<dbReference type="SUPFAM" id="SSF53098">
    <property type="entry name" value="Ribonuclease H-like"/>
    <property type="match status" value="1"/>
</dbReference>
<dbReference type="PANTHER" id="PTHR32166:SF74">
    <property type="entry name" value="OS05G0256350 PROTEIN"/>
    <property type="match status" value="1"/>
</dbReference>
<dbReference type="InterPro" id="IPR007021">
    <property type="entry name" value="DUF659"/>
</dbReference>
<feature type="domain" description="DUF659" evidence="1">
    <location>
        <begin position="21"/>
        <end position="120"/>
    </location>
</feature>
<protein>
    <recommendedName>
        <fullName evidence="1">DUF659 domain-containing protein</fullName>
    </recommendedName>
</protein>
<dbReference type="PANTHER" id="PTHR32166">
    <property type="entry name" value="OSJNBA0013A04.12 PROTEIN"/>
    <property type="match status" value="1"/>
</dbReference>